<evidence type="ECO:0000259" key="8">
    <source>
        <dbReference type="PROSITE" id="PS50056"/>
    </source>
</evidence>
<evidence type="ECO:0000256" key="2">
    <source>
        <dbReference type="ARBA" id="ARBA00013064"/>
    </source>
</evidence>
<comment type="caution">
    <text evidence="9">The sequence shown here is derived from an EMBL/GenBank/DDBJ whole genome shotgun (WGS) entry which is preliminary data.</text>
</comment>
<dbReference type="InterPro" id="IPR029021">
    <property type="entry name" value="Prot-tyrosine_phosphatase-like"/>
</dbReference>
<feature type="domain" description="Tyrosine-protein phosphatase" evidence="7">
    <location>
        <begin position="99"/>
        <end position="242"/>
    </location>
</feature>
<dbReference type="SUPFAM" id="SSF52799">
    <property type="entry name" value="(Phosphotyrosine protein) phosphatases II"/>
    <property type="match status" value="1"/>
</dbReference>
<reference evidence="9" key="1">
    <citation type="submission" date="2021-02" db="EMBL/GenBank/DDBJ databases">
        <authorList>
            <person name="Nowell W R."/>
        </authorList>
    </citation>
    <scope>NUCLEOTIDE SEQUENCE</scope>
</reference>
<dbReference type="PANTHER" id="PTHR10159:SF519">
    <property type="entry name" value="DUAL SPECIFICITY PROTEIN PHOSPHATASE MPK3"/>
    <property type="match status" value="1"/>
</dbReference>
<gene>
    <name evidence="9" type="ORF">GPM918_LOCUS15519</name>
    <name evidence="10" type="ORF">SRO942_LOCUS15519</name>
</gene>
<comment type="similarity">
    <text evidence="1">Belongs to the protein-tyrosine phosphatase family. Non-receptor class dual specificity subfamily.</text>
</comment>
<organism evidence="9 11">
    <name type="scientific">Didymodactylos carnosus</name>
    <dbReference type="NCBI Taxonomy" id="1234261"/>
    <lineage>
        <taxon>Eukaryota</taxon>
        <taxon>Metazoa</taxon>
        <taxon>Spiralia</taxon>
        <taxon>Gnathifera</taxon>
        <taxon>Rotifera</taxon>
        <taxon>Eurotatoria</taxon>
        <taxon>Bdelloidea</taxon>
        <taxon>Philodinida</taxon>
        <taxon>Philodinidae</taxon>
        <taxon>Didymodactylos</taxon>
    </lineage>
</organism>
<dbReference type="PROSITE" id="PS00383">
    <property type="entry name" value="TYR_PHOSPHATASE_1"/>
    <property type="match status" value="1"/>
</dbReference>
<evidence type="ECO:0000313" key="9">
    <source>
        <dbReference type="EMBL" id="CAF1035804.1"/>
    </source>
</evidence>
<dbReference type="GO" id="GO:0005737">
    <property type="term" value="C:cytoplasm"/>
    <property type="evidence" value="ECO:0007669"/>
    <property type="project" value="TreeGrafter"/>
</dbReference>
<dbReference type="Proteomes" id="UP000681722">
    <property type="component" value="Unassembled WGS sequence"/>
</dbReference>
<feature type="compositionally biased region" description="Basic and acidic residues" evidence="5">
    <location>
        <begin position="244"/>
        <end position="259"/>
    </location>
</feature>
<dbReference type="GO" id="GO:0043409">
    <property type="term" value="P:negative regulation of MAPK cascade"/>
    <property type="evidence" value="ECO:0007669"/>
    <property type="project" value="TreeGrafter"/>
</dbReference>
<evidence type="ECO:0000259" key="7">
    <source>
        <dbReference type="PROSITE" id="PS50054"/>
    </source>
</evidence>
<evidence type="ECO:0000256" key="4">
    <source>
        <dbReference type="ARBA" id="ARBA00022912"/>
    </source>
</evidence>
<dbReference type="PANTHER" id="PTHR10159">
    <property type="entry name" value="DUAL SPECIFICITY PROTEIN PHOSPHATASE"/>
    <property type="match status" value="1"/>
</dbReference>
<keyword evidence="6" id="KW-0812">Transmembrane</keyword>
<keyword evidence="6" id="KW-0472">Membrane</keyword>
<protein>
    <recommendedName>
        <fullName evidence="2">protein-tyrosine-phosphatase</fullName>
        <ecNumber evidence="2">3.1.3.48</ecNumber>
    </recommendedName>
</protein>
<dbReference type="Proteomes" id="UP000663829">
    <property type="component" value="Unassembled WGS sequence"/>
</dbReference>
<dbReference type="CDD" id="cd14498">
    <property type="entry name" value="DSP"/>
    <property type="match status" value="1"/>
</dbReference>
<dbReference type="PROSITE" id="PS50054">
    <property type="entry name" value="TYR_PHOSPHATASE_DUAL"/>
    <property type="match status" value="1"/>
</dbReference>
<evidence type="ECO:0000256" key="5">
    <source>
        <dbReference type="SAM" id="MobiDB-lite"/>
    </source>
</evidence>
<keyword evidence="11" id="KW-1185">Reference proteome</keyword>
<dbReference type="Gene3D" id="3.90.190.10">
    <property type="entry name" value="Protein tyrosine phosphatase superfamily"/>
    <property type="match status" value="1"/>
</dbReference>
<feature type="compositionally biased region" description="Basic and acidic residues" evidence="5">
    <location>
        <begin position="266"/>
        <end position="275"/>
    </location>
</feature>
<evidence type="ECO:0000256" key="1">
    <source>
        <dbReference type="ARBA" id="ARBA00008601"/>
    </source>
</evidence>
<keyword evidence="6" id="KW-1133">Transmembrane helix</keyword>
<feature type="region of interest" description="Disordered" evidence="5">
    <location>
        <begin position="244"/>
        <end position="275"/>
    </location>
</feature>
<name>A0A814JEL3_9BILA</name>
<dbReference type="SMART" id="SM00195">
    <property type="entry name" value="DSPc"/>
    <property type="match status" value="1"/>
</dbReference>
<dbReference type="InterPro" id="IPR020422">
    <property type="entry name" value="TYR_PHOSPHATASE_DUAL_dom"/>
</dbReference>
<dbReference type="EMBL" id="CAJOBC010003919">
    <property type="protein sequence ID" value="CAF3806395.1"/>
    <property type="molecule type" value="Genomic_DNA"/>
</dbReference>
<dbReference type="InterPro" id="IPR016130">
    <property type="entry name" value="Tyr_Pase_AS"/>
</dbReference>
<dbReference type="AlphaFoldDB" id="A0A814JEL3"/>
<feature type="domain" description="Tyrosine specific protein phosphatases" evidence="8">
    <location>
        <begin position="163"/>
        <end position="220"/>
    </location>
</feature>
<evidence type="ECO:0000313" key="10">
    <source>
        <dbReference type="EMBL" id="CAF3806395.1"/>
    </source>
</evidence>
<dbReference type="Pfam" id="PF00782">
    <property type="entry name" value="DSPc"/>
    <property type="match status" value="1"/>
</dbReference>
<dbReference type="OrthoDB" id="285418at2759"/>
<dbReference type="InterPro" id="IPR000387">
    <property type="entry name" value="Tyr_Pase_dom"/>
</dbReference>
<dbReference type="EC" id="3.1.3.48" evidence="2"/>
<dbReference type="InterPro" id="IPR000340">
    <property type="entry name" value="Dual-sp_phosphatase_cat-dom"/>
</dbReference>
<dbReference type="PROSITE" id="PS50056">
    <property type="entry name" value="TYR_PHOSPHATASE_2"/>
    <property type="match status" value="1"/>
</dbReference>
<dbReference type="EMBL" id="CAJNOQ010003919">
    <property type="protein sequence ID" value="CAF1035804.1"/>
    <property type="molecule type" value="Genomic_DNA"/>
</dbReference>
<dbReference type="GO" id="GO:0004725">
    <property type="term" value="F:protein tyrosine phosphatase activity"/>
    <property type="evidence" value="ECO:0007669"/>
    <property type="project" value="UniProtKB-EC"/>
</dbReference>
<evidence type="ECO:0000313" key="11">
    <source>
        <dbReference type="Proteomes" id="UP000663829"/>
    </source>
</evidence>
<proteinExistence type="inferred from homology"/>
<keyword evidence="4" id="KW-0904">Protein phosphatase</keyword>
<feature type="transmembrane region" description="Helical" evidence="6">
    <location>
        <begin position="20"/>
        <end position="35"/>
    </location>
</feature>
<accession>A0A814JEL3</accession>
<evidence type="ECO:0000256" key="6">
    <source>
        <dbReference type="SAM" id="Phobius"/>
    </source>
</evidence>
<evidence type="ECO:0000256" key="3">
    <source>
        <dbReference type="ARBA" id="ARBA00022801"/>
    </source>
</evidence>
<sequence>MHRNRGSRTSQRYGILTRKLITFIICLSFYIISLSCERSSPPSSSSSSSLLDQMSDFSYNPMSKFLANKFNANDDELSYLDKLTKLKQKNRKSTLQYTSPSVVIDDFLFHGDLGHASNLSLLKSLDIRYIINICDCPLDKEIMDEFKVLHINLDDEIGVDIKQHFDQTNQFLFSCKEKNQKVLVHCQMGISRSSTIVLAYLMKYHHNTLLEAYDFLLNKRRQASPNYGFLLQLIQYEKELKQKNEINDDSGKEKSKQSDVENPVKTLDENINKVE</sequence>
<keyword evidence="3" id="KW-0378">Hydrolase</keyword>